<sequence length="133" mass="15291">MTRRAIFFVVANPLPKYIFAVSTYVFVWTRLRFGRGEFLRHGKASCKNETRGAAEDLTERVRMGRRYEFQLKYFGPAVFHAEVGFSVPLTVTRGRDVVVYNGTFSFVEGDAYIHDASEFTSNGECFQQFTSLF</sequence>
<keyword evidence="1" id="KW-0812">Transmembrane</keyword>
<keyword evidence="3" id="KW-1185">Reference proteome</keyword>
<reference evidence="3" key="1">
    <citation type="journal article" date="2014" name="Proc. Natl. Acad. Sci. U.S.A.">
        <title>Extensive sampling of basidiomycete genomes demonstrates inadequacy of the white-rot/brown-rot paradigm for wood decay fungi.</title>
        <authorList>
            <person name="Riley R."/>
            <person name="Salamov A.A."/>
            <person name="Brown D.W."/>
            <person name="Nagy L.G."/>
            <person name="Floudas D."/>
            <person name="Held B.W."/>
            <person name="Levasseur A."/>
            <person name="Lombard V."/>
            <person name="Morin E."/>
            <person name="Otillar R."/>
            <person name="Lindquist E.A."/>
            <person name="Sun H."/>
            <person name="LaButti K.M."/>
            <person name="Schmutz J."/>
            <person name="Jabbour D."/>
            <person name="Luo H."/>
            <person name="Baker S.E."/>
            <person name="Pisabarro A.G."/>
            <person name="Walton J.D."/>
            <person name="Blanchette R.A."/>
            <person name="Henrissat B."/>
            <person name="Martin F."/>
            <person name="Cullen D."/>
            <person name="Hibbett D.S."/>
            <person name="Grigoriev I.V."/>
        </authorList>
    </citation>
    <scope>NUCLEOTIDE SEQUENCE [LARGE SCALE GENOMIC DNA]</scope>
    <source>
        <strain evidence="3">CBS 339.88</strain>
    </source>
</reference>
<evidence type="ECO:0000313" key="3">
    <source>
        <dbReference type="Proteomes" id="UP000027222"/>
    </source>
</evidence>
<keyword evidence="1" id="KW-1133">Transmembrane helix</keyword>
<dbReference type="Proteomes" id="UP000027222">
    <property type="component" value="Unassembled WGS sequence"/>
</dbReference>
<name>A0A067SZ88_GALM3</name>
<organism evidence="2 3">
    <name type="scientific">Galerina marginata (strain CBS 339.88)</name>
    <dbReference type="NCBI Taxonomy" id="685588"/>
    <lineage>
        <taxon>Eukaryota</taxon>
        <taxon>Fungi</taxon>
        <taxon>Dikarya</taxon>
        <taxon>Basidiomycota</taxon>
        <taxon>Agaricomycotina</taxon>
        <taxon>Agaricomycetes</taxon>
        <taxon>Agaricomycetidae</taxon>
        <taxon>Agaricales</taxon>
        <taxon>Agaricineae</taxon>
        <taxon>Strophariaceae</taxon>
        <taxon>Galerina</taxon>
    </lineage>
</organism>
<evidence type="ECO:0000313" key="2">
    <source>
        <dbReference type="EMBL" id="KDR76206.1"/>
    </source>
</evidence>
<dbReference type="EMBL" id="KL142379">
    <property type="protein sequence ID" value="KDR76206.1"/>
    <property type="molecule type" value="Genomic_DNA"/>
</dbReference>
<keyword evidence="1" id="KW-0472">Membrane</keyword>
<dbReference type="HOGENOM" id="CLU_1906878_0_0_1"/>
<feature type="transmembrane region" description="Helical" evidence="1">
    <location>
        <begin position="6"/>
        <end position="27"/>
    </location>
</feature>
<evidence type="ECO:0000256" key="1">
    <source>
        <dbReference type="SAM" id="Phobius"/>
    </source>
</evidence>
<dbReference type="AlphaFoldDB" id="A0A067SZ88"/>
<protein>
    <submittedName>
        <fullName evidence="2">Uncharacterized protein</fullName>
    </submittedName>
</protein>
<gene>
    <name evidence="2" type="ORF">GALMADRAFT_210859</name>
</gene>
<accession>A0A067SZ88</accession>
<proteinExistence type="predicted"/>